<comment type="caution">
    <text evidence="2">The sequence shown here is derived from an EMBL/GenBank/DDBJ whole genome shotgun (WGS) entry which is preliminary data.</text>
</comment>
<protein>
    <submittedName>
        <fullName evidence="2">Uncharacterized protein</fullName>
    </submittedName>
</protein>
<gene>
    <name evidence="2" type="ORF">HPG69_001647</name>
</gene>
<organism evidence="2 3">
    <name type="scientific">Diceros bicornis minor</name>
    <name type="common">South-central black rhinoceros</name>
    <dbReference type="NCBI Taxonomy" id="77932"/>
    <lineage>
        <taxon>Eukaryota</taxon>
        <taxon>Metazoa</taxon>
        <taxon>Chordata</taxon>
        <taxon>Craniata</taxon>
        <taxon>Vertebrata</taxon>
        <taxon>Euteleostomi</taxon>
        <taxon>Mammalia</taxon>
        <taxon>Eutheria</taxon>
        <taxon>Laurasiatheria</taxon>
        <taxon>Perissodactyla</taxon>
        <taxon>Rhinocerotidae</taxon>
        <taxon>Diceros</taxon>
    </lineage>
</organism>
<reference evidence="2 3" key="1">
    <citation type="journal article" date="2020" name="Mol. Biol. Evol.">
        <title>Interspecific Gene Flow and the Evolution of Specialization in Black and White Rhinoceros.</title>
        <authorList>
            <person name="Moodley Y."/>
            <person name="Westbury M.V."/>
            <person name="Russo I.M."/>
            <person name="Gopalakrishnan S."/>
            <person name="Rakotoarivelo A."/>
            <person name="Olsen R.A."/>
            <person name="Prost S."/>
            <person name="Tunstall T."/>
            <person name="Ryder O.A."/>
            <person name="Dalen L."/>
            <person name="Bruford M.W."/>
        </authorList>
    </citation>
    <scope>NUCLEOTIDE SEQUENCE [LARGE SCALE GENOMIC DNA]</scope>
    <source>
        <strain evidence="2">SBR-YM</strain>
        <tissue evidence="2">Skin</tissue>
    </source>
</reference>
<feature type="non-terminal residue" evidence="2">
    <location>
        <position position="1"/>
    </location>
</feature>
<dbReference type="EMBL" id="JACDTQ010000745">
    <property type="protein sequence ID" value="KAF5927014.1"/>
    <property type="molecule type" value="Genomic_DNA"/>
</dbReference>
<keyword evidence="3" id="KW-1185">Reference proteome</keyword>
<accession>A0A7J7FH42</accession>
<evidence type="ECO:0000313" key="3">
    <source>
        <dbReference type="Proteomes" id="UP000551758"/>
    </source>
</evidence>
<name>A0A7J7FH42_DICBM</name>
<dbReference type="AlphaFoldDB" id="A0A7J7FH42"/>
<feature type="compositionally biased region" description="Polar residues" evidence="1">
    <location>
        <begin position="70"/>
        <end position="79"/>
    </location>
</feature>
<feature type="region of interest" description="Disordered" evidence="1">
    <location>
        <begin position="70"/>
        <end position="117"/>
    </location>
</feature>
<evidence type="ECO:0000313" key="2">
    <source>
        <dbReference type="EMBL" id="KAF5927014.1"/>
    </source>
</evidence>
<sequence>VISKMQHLPVTVLRTTRADFNLSPPGTTCSSQVSLYANLLGLEGKEYIPHFQFGEGLLDINAYNSSIVASNGESSSTKLSKGHHQKHQPERFSGGGSSLTQPGCQHSPHESWNSQCL</sequence>
<dbReference type="Proteomes" id="UP000551758">
    <property type="component" value="Unassembled WGS sequence"/>
</dbReference>
<feature type="compositionally biased region" description="Polar residues" evidence="1">
    <location>
        <begin position="98"/>
        <end position="117"/>
    </location>
</feature>
<proteinExistence type="predicted"/>
<evidence type="ECO:0000256" key="1">
    <source>
        <dbReference type="SAM" id="MobiDB-lite"/>
    </source>
</evidence>